<dbReference type="SUPFAM" id="SSF51395">
    <property type="entry name" value="FMN-linked oxidoreductases"/>
    <property type="match status" value="1"/>
</dbReference>
<evidence type="ECO:0000256" key="2">
    <source>
        <dbReference type="ARBA" id="ARBA00022630"/>
    </source>
</evidence>
<dbReference type="Pfam" id="PF00724">
    <property type="entry name" value="Oxidored_FMN"/>
    <property type="match status" value="1"/>
</dbReference>
<protein>
    <recommendedName>
        <fullName evidence="6">NADH:flavin oxidoreductase/NADH oxidase N-terminal domain-containing protein</fullName>
    </recommendedName>
</protein>
<dbReference type="InterPro" id="IPR001155">
    <property type="entry name" value="OxRdtase_FMN_N"/>
</dbReference>
<organism evidence="7 8">
    <name type="scientific">Hypholoma sublateritium (strain FD-334 SS-4)</name>
    <dbReference type="NCBI Taxonomy" id="945553"/>
    <lineage>
        <taxon>Eukaryota</taxon>
        <taxon>Fungi</taxon>
        <taxon>Dikarya</taxon>
        <taxon>Basidiomycota</taxon>
        <taxon>Agaricomycotina</taxon>
        <taxon>Agaricomycetes</taxon>
        <taxon>Agaricomycetidae</taxon>
        <taxon>Agaricales</taxon>
        <taxon>Agaricineae</taxon>
        <taxon>Strophariaceae</taxon>
        <taxon>Hypholoma</taxon>
    </lineage>
</organism>
<dbReference type="Gene3D" id="3.20.20.70">
    <property type="entry name" value="Aldolase class I"/>
    <property type="match status" value="1"/>
</dbReference>
<dbReference type="GO" id="GO:0016491">
    <property type="term" value="F:oxidoreductase activity"/>
    <property type="evidence" value="ECO:0007669"/>
    <property type="project" value="UniProtKB-KW"/>
</dbReference>
<evidence type="ECO:0000313" key="8">
    <source>
        <dbReference type="Proteomes" id="UP000054270"/>
    </source>
</evidence>
<keyword evidence="5" id="KW-0472">Membrane</keyword>
<evidence type="ECO:0000256" key="3">
    <source>
        <dbReference type="ARBA" id="ARBA00022643"/>
    </source>
</evidence>
<dbReference type="PANTHER" id="PTHR43656:SF2">
    <property type="entry name" value="BINDING OXIDOREDUCTASE, PUTATIVE (AFU_ORTHOLOGUE AFUA_2G08260)-RELATED"/>
    <property type="match status" value="1"/>
</dbReference>
<comment type="similarity">
    <text evidence="1">Belongs to the NADH:flavin oxidoreductase/NADH oxidase family.</text>
</comment>
<dbReference type="InterPro" id="IPR051799">
    <property type="entry name" value="NADH_flavin_oxidoreductase"/>
</dbReference>
<feature type="domain" description="NADH:flavin oxidoreductase/NADH oxidase N-terminal" evidence="6">
    <location>
        <begin position="30"/>
        <end position="401"/>
    </location>
</feature>
<keyword evidence="5" id="KW-0812">Transmembrane</keyword>
<dbReference type="OMA" id="NAMIFKE"/>
<dbReference type="InterPro" id="IPR013785">
    <property type="entry name" value="Aldolase_TIM"/>
</dbReference>
<keyword evidence="5" id="KW-1133">Transmembrane helix</keyword>
<dbReference type="PANTHER" id="PTHR43656">
    <property type="entry name" value="BINDING OXIDOREDUCTASE, PUTATIVE (AFU_ORTHOLOGUE AFUA_2G08260)-RELATED"/>
    <property type="match status" value="1"/>
</dbReference>
<keyword evidence="8" id="KW-1185">Reference proteome</keyword>
<evidence type="ECO:0000256" key="5">
    <source>
        <dbReference type="SAM" id="Phobius"/>
    </source>
</evidence>
<feature type="transmembrane region" description="Helical" evidence="5">
    <location>
        <begin position="516"/>
        <end position="538"/>
    </location>
</feature>
<reference evidence="8" key="1">
    <citation type="submission" date="2014-04" db="EMBL/GenBank/DDBJ databases">
        <title>Evolutionary Origins and Diversification of the Mycorrhizal Mutualists.</title>
        <authorList>
            <consortium name="DOE Joint Genome Institute"/>
            <consortium name="Mycorrhizal Genomics Consortium"/>
            <person name="Kohler A."/>
            <person name="Kuo A."/>
            <person name="Nagy L.G."/>
            <person name="Floudas D."/>
            <person name="Copeland A."/>
            <person name="Barry K.W."/>
            <person name="Cichocki N."/>
            <person name="Veneault-Fourrey C."/>
            <person name="LaButti K."/>
            <person name="Lindquist E.A."/>
            <person name="Lipzen A."/>
            <person name="Lundell T."/>
            <person name="Morin E."/>
            <person name="Murat C."/>
            <person name="Riley R."/>
            <person name="Ohm R."/>
            <person name="Sun H."/>
            <person name="Tunlid A."/>
            <person name="Henrissat B."/>
            <person name="Grigoriev I.V."/>
            <person name="Hibbett D.S."/>
            <person name="Martin F."/>
        </authorList>
    </citation>
    <scope>NUCLEOTIDE SEQUENCE [LARGE SCALE GENOMIC DNA]</scope>
    <source>
        <strain evidence="8">FD-334 SS-4</strain>
    </source>
</reference>
<evidence type="ECO:0000259" key="6">
    <source>
        <dbReference type="Pfam" id="PF00724"/>
    </source>
</evidence>
<evidence type="ECO:0000256" key="1">
    <source>
        <dbReference type="ARBA" id="ARBA00005979"/>
    </source>
</evidence>
<dbReference type="Proteomes" id="UP000054270">
    <property type="component" value="Unassembled WGS sequence"/>
</dbReference>
<dbReference type="AlphaFoldDB" id="A0A0D2PPE8"/>
<dbReference type="GO" id="GO:0010181">
    <property type="term" value="F:FMN binding"/>
    <property type="evidence" value="ECO:0007669"/>
    <property type="project" value="InterPro"/>
</dbReference>
<evidence type="ECO:0000313" key="7">
    <source>
        <dbReference type="EMBL" id="KJA30051.1"/>
    </source>
</evidence>
<dbReference type="OrthoDB" id="1663137at2759"/>
<proteinExistence type="inferred from homology"/>
<dbReference type="EMBL" id="KN817518">
    <property type="protein sequence ID" value="KJA30051.1"/>
    <property type="molecule type" value="Genomic_DNA"/>
</dbReference>
<name>A0A0D2PPE8_HYPSF</name>
<accession>A0A0D2PPE8</accession>
<dbReference type="STRING" id="945553.A0A0D2PPE8"/>
<sequence length="539" mass="59484">MIARTEASAETSSSSSVIFSTVKLPSGRRARNRLVKVAMYEHLASFGGGPPNSYHLDLYSQWAKHSWGMIITGNVIITDDHLTLGRDLILPPSLTIDSESTALPFKKLADAIHGIDFDTREGQKDKANETLAIMQLSHGGRQSANIVGGRFPFQKPLAPSSTRLAPSDSSLISRALNGALFQIPRAMSQNEINEVIDRFVEGAIFAYKCGFDGVQLHAAHGYLLAQFLSPKSNKRDDIYSVQNALDIIQTIVSNIRERTSSTFIICIKLNAAEYTSAADANNSLSNLEQRAMDHILAMATWGLLDIIEISGGDYEKPDFVMAEDVPRSRRQAFFSSFSHKALQALESLKDTISTPLPLILLTGGLKSLDLLDTVLDSRHAHLLGIGRASVTCPNLPCVVQERSKNPRQWDGELFGREPNLKTTTILTYPPFSWCLGYMPDVKLIGAGAEVAWHVLGMRQIATSSTDIVNVNCGGLTSVLGMWFWIPYACRGANNSKKRLGLSRTFNISNNWKVMFLSYKMFFLLAVFPIAMYLILCIIF</sequence>
<keyword evidence="3" id="KW-0288">FMN</keyword>
<evidence type="ECO:0000256" key="4">
    <source>
        <dbReference type="ARBA" id="ARBA00023002"/>
    </source>
</evidence>
<gene>
    <name evidence="7" type="ORF">HYPSUDRAFT_254722</name>
</gene>
<keyword evidence="2" id="KW-0285">Flavoprotein</keyword>
<keyword evidence="4" id="KW-0560">Oxidoreductase</keyword>